<accession>A0A5B7DSN5</accession>
<reference evidence="2 3" key="1">
    <citation type="submission" date="2019-05" db="EMBL/GenBank/DDBJ databases">
        <title>Another draft genome of Portunus trituberculatus and its Hox gene families provides insights of decapod evolution.</title>
        <authorList>
            <person name="Jeong J.-H."/>
            <person name="Song I."/>
            <person name="Kim S."/>
            <person name="Choi T."/>
            <person name="Kim D."/>
            <person name="Ryu S."/>
            <person name="Kim W."/>
        </authorList>
    </citation>
    <scope>NUCLEOTIDE SEQUENCE [LARGE SCALE GENOMIC DNA]</scope>
    <source>
        <tissue evidence="2">Muscle</tissue>
    </source>
</reference>
<feature type="region of interest" description="Disordered" evidence="1">
    <location>
        <begin position="15"/>
        <end position="34"/>
    </location>
</feature>
<evidence type="ECO:0000313" key="2">
    <source>
        <dbReference type="EMBL" id="MPC24013.1"/>
    </source>
</evidence>
<evidence type="ECO:0000256" key="1">
    <source>
        <dbReference type="SAM" id="MobiDB-lite"/>
    </source>
</evidence>
<sequence>MVARHSTTIPLLPVTRHSSGIKTPSLNHQKKGGKEAGSVWVRRTIISVDTRLAEWRGKGWYSVVGPQTLARRGRVREGRWERKDRDASVGVLRPSCLHRGARVTEVDMLLIGLHG</sequence>
<gene>
    <name evidence="2" type="ORF">E2C01_017083</name>
</gene>
<dbReference type="EMBL" id="VSRR010001278">
    <property type="protein sequence ID" value="MPC24013.1"/>
    <property type="molecule type" value="Genomic_DNA"/>
</dbReference>
<organism evidence="2 3">
    <name type="scientific">Portunus trituberculatus</name>
    <name type="common">Swimming crab</name>
    <name type="synonym">Neptunus trituberculatus</name>
    <dbReference type="NCBI Taxonomy" id="210409"/>
    <lineage>
        <taxon>Eukaryota</taxon>
        <taxon>Metazoa</taxon>
        <taxon>Ecdysozoa</taxon>
        <taxon>Arthropoda</taxon>
        <taxon>Crustacea</taxon>
        <taxon>Multicrustacea</taxon>
        <taxon>Malacostraca</taxon>
        <taxon>Eumalacostraca</taxon>
        <taxon>Eucarida</taxon>
        <taxon>Decapoda</taxon>
        <taxon>Pleocyemata</taxon>
        <taxon>Brachyura</taxon>
        <taxon>Eubrachyura</taxon>
        <taxon>Portunoidea</taxon>
        <taxon>Portunidae</taxon>
        <taxon>Portuninae</taxon>
        <taxon>Portunus</taxon>
    </lineage>
</organism>
<keyword evidence="3" id="KW-1185">Reference proteome</keyword>
<proteinExistence type="predicted"/>
<name>A0A5B7DSN5_PORTR</name>
<protein>
    <submittedName>
        <fullName evidence="2">Uncharacterized protein</fullName>
    </submittedName>
</protein>
<evidence type="ECO:0000313" key="3">
    <source>
        <dbReference type="Proteomes" id="UP000324222"/>
    </source>
</evidence>
<feature type="compositionally biased region" description="Polar residues" evidence="1">
    <location>
        <begin position="16"/>
        <end position="27"/>
    </location>
</feature>
<comment type="caution">
    <text evidence="2">The sequence shown here is derived from an EMBL/GenBank/DDBJ whole genome shotgun (WGS) entry which is preliminary data.</text>
</comment>
<dbReference type="Proteomes" id="UP000324222">
    <property type="component" value="Unassembled WGS sequence"/>
</dbReference>
<dbReference type="AlphaFoldDB" id="A0A5B7DSN5"/>